<evidence type="ECO:0000313" key="12">
    <source>
        <dbReference type="Proteomes" id="UP000053226"/>
    </source>
</evidence>
<keyword evidence="9 10" id="KW-0472">Membrane</keyword>
<keyword evidence="5" id="KW-0813">Transport</keyword>
<dbReference type="PANTHER" id="PTHR36122">
    <property type="entry name" value="NICOTINAMIDE RIBOSIDE TRANSPORTER PNUC"/>
    <property type="match status" value="1"/>
</dbReference>
<dbReference type="PANTHER" id="PTHR36122:SF2">
    <property type="entry name" value="NICOTINAMIDE RIBOSIDE TRANSPORTER PNUC"/>
    <property type="match status" value="1"/>
</dbReference>
<gene>
    <name evidence="11" type="ORF">M992_2664</name>
</gene>
<evidence type="ECO:0000256" key="10">
    <source>
        <dbReference type="SAM" id="Phobius"/>
    </source>
</evidence>
<dbReference type="InterPro" id="IPR006419">
    <property type="entry name" value="NMN_transpt_PnuC"/>
</dbReference>
<evidence type="ECO:0000256" key="9">
    <source>
        <dbReference type="ARBA" id="ARBA00023136"/>
    </source>
</evidence>
<keyword evidence="7 10" id="KW-0812">Transmembrane</keyword>
<protein>
    <recommendedName>
        <fullName evidence="4">Nicotinamide riboside transporter PnuC</fullName>
    </recommendedName>
</protein>
<organism evidence="11 12">
    <name type="scientific">Moellerella wisconsensis ATCC 35017</name>
    <dbReference type="NCBI Taxonomy" id="1354267"/>
    <lineage>
        <taxon>Bacteria</taxon>
        <taxon>Pseudomonadati</taxon>
        <taxon>Pseudomonadota</taxon>
        <taxon>Gammaproteobacteria</taxon>
        <taxon>Enterobacterales</taxon>
        <taxon>Morganellaceae</taxon>
        <taxon>Moellerella</taxon>
    </lineage>
</organism>
<proteinExistence type="inferred from homology"/>
<keyword evidence="12" id="KW-1185">Reference proteome</keyword>
<feature type="transmembrane region" description="Helical" evidence="10">
    <location>
        <begin position="71"/>
        <end position="88"/>
    </location>
</feature>
<dbReference type="GO" id="GO:0034257">
    <property type="term" value="F:nicotinamide riboside transmembrane transporter activity"/>
    <property type="evidence" value="ECO:0007669"/>
    <property type="project" value="InterPro"/>
</dbReference>
<keyword evidence="8 10" id="KW-1133">Transmembrane helix</keyword>
<comment type="function">
    <text evidence="1">Required for nicotinamide riboside transport across the inner membrane.</text>
</comment>
<dbReference type="NCBIfam" id="NF011926">
    <property type="entry name" value="PRK15397.1"/>
    <property type="match status" value="1"/>
</dbReference>
<sequence>MDFFSTANIWIYIPLGQEGYQLSYIEAVGTLAGLLCIWLASQEKIINYFFGIINVVLFGIIFFQIQLYASLLLQVFFFVANIYGWYAWSRVDNHQQVELKIRWMSLPKTLITLIVSILAILLLTYNIDLVFGVLADLAIKILNILGADLSVPLLEPDAFPLWDSVMTILSVVAMILMTRKYVENWLVWAVINVISIVIFYQQGVLAMSVEYLILLGIAVNGSRLWIKSAKENGSVPLERN</sequence>
<accession>A0A0N0I9K2</accession>
<comment type="caution">
    <text evidence="11">The sequence shown here is derived from an EMBL/GenBank/DDBJ whole genome shotgun (WGS) entry which is preliminary data.</text>
</comment>
<comment type="similarity">
    <text evidence="3">Belongs to the nicotinamide ribonucleoside (NR) uptake permease (TC 4.B.1) family.</text>
</comment>
<evidence type="ECO:0000256" key="3">
    <source>
        <dbReference type="ARBA" id="ARBA00006669"/>
    </source>
</evidence>
<evidence type="ECO:0000256" key="5">
    <source>
        <dbReference type="ARBA" id="ARBA00022448"/>
    </source>
</evidence>
<comment type="subcellular location">
    <subcellularLocation>
        <location evidence="2">Cell membrane</location>
        <topology evidence="2">Multi-pass membrane protein</topology>
    </subcellularLocation>
</comment>
<evidence type="ECO:0000313" key="11">
    <source>
        <dbReference type="EMBL" id="KPD02120.1"/>
    </source>
</evidence>
<name>A0A0N0I9K2_9GAMM</name>
<evidence type="ECO:0000256" key="1">
    <source>
        <dbReference type="ARBA" id="ARBA00002672"/>
    </source>
</evidence>
<evidence type="ECO:0000256" key="4">
    <source>
        <dbReference type="ARBA" id="ARBA00017522"/>
    </source>
</evidence>
<evidence type="ECO:0000256" key="7">
    <source>
        <dbReference type="ARBA" id="ARBA00022692"/>
    </source>
</evidence>
<dbReference type="EMBL" id="LGAA01000026">
    <property type="protein sequence ID" value="KPD02120.1"/>
    <property type="molecule type" value="Genomic_DNA"/>
</dbReference>
<keyword evidence="6" id="KW-1003">Cell membrane</keyword>
<feature type="transmembrane region" description="Helical" evidence="10">
    <location>
        <begin position="46"/>
        <end position="65"/>
    </location>
</feature>
<dbReference type="Pfam" id="PF04973">
    <property type="entry name" value="NMN_transporter"/>
    <property type="match status" value="1"/>
</dbReference>
<evidence type="ECO:0000256" key="8">
    <source>
        <dbReference type="ARBA" id="ARBA00022989"/>
    </source>
</evidence>
<dbReference type="RefSeq" id="WP_053909026.1">
    <property type="nucleotide sequence ID" value="NZ_CAWMUS010000026.1"/>
</dbReference>
<dbReference type="GO" id="GO:0005886">
    <property type="term" value="C:plasma membrane"/>
    <property type="evidence" value="ECO:0007669"/>
    <property type="project" value="UniProtKB-SubCell"/>
</dbReference>
<feature type="transmembrane region" description="Helical" evidence="10">
    <location>
        <begin position="109"/>
        <end position="139"/>
    </location>
</feature>
<dbReference type="Proteomes" id="UP000053226">
    <property type="component" value="Unassembled WGS sequence"/>
</dbReference>
<feature type="transmembrane region" description="Helical" evidence="10">
    <location>
        <begin position="185"/>
        <end position="203"/>
    </location>
</feature>
<feature type="transmembrane region" description="Helical" evidence="10">
    <location>
        <begin position="159"/>
        <end position="178"/>
    </location>
</feature>
<dbReference type="NCBIfam" id="TIGR01528">
    <property type="entry name" value="NMN_trans_PnuC"/>
    <property type="match status" value="1"/>
</dbReference>
<dbReference type="OrthoDB" id="9791248at2"/>
<feature type="transmembrane region" description="Helical" evidence="10">
    <location>
        <begin position="20"/>
        <end position="39"/>
    </location>
</feature>
<reference evidence="11 12" key="1">
    <citation type="submission" date="2015-07" db="EMBL/GenBank/DDBJ databases">
        <title>ATOL: Assembling a taxonomically balanced genome-scale reconstruction of the evolutionary history of the Enterobacteriaceae.</title>
        <authorList>
            <person name="Plunkett G.III."/>
            <person name="Neeno-Eckwall E.C."/>
            <person name="Glasner J.D."/>
            <person name="Perna N.T."/>
        </authorList>
    </citation>
    <scope>NUCLEOTIDE SEQUENCE [LARGE SCALE GENOMIC DNA]</scope>
    <source>
        <strain evidence="11 12">ATCC 35017</strain>
    </source>
</reference>
<evidence type="ECO:0000256" key="2">
    <source>
        <dbReference type="ARBA" id="ARBA00004651"/>
    </source>
</evidence>
<dbReference type="AlphaFoldDB" id="A0A0N0I9K2"/>
<evidence type="ECO:0000256" key="6">
    <source>
        <dbReference type="ARBA" id="ARBA00022475"/>
    </source>
</evidence>